<evidence type="ECO:0000313" key="4">
    <source>
        <dbReference type="Proteomes" id="UP001153069"/>
    </source>
</evidence>
<evidence type="ECO:0000256" key="2">
    <source>
        <dbReference type="SAM" id="SignalP"/>
    </source>
</evidence>
<keyword evidence="2" id="KW-0732">Signal</keyword>
<dbReference type="Proteomes" id="UP001153069">
    <property type="component" value="Unassembled WGS sequence"/>
</dbReference>
<dbReference type="Pfam" id="PF05991">
    <property type="entry name" value="NYN_YacP"/>
    <property type="match status" value="2"/>
</dbReference>
<accession>A0A9N8HQ63</accession>
<reference evidence="3" key="1">
    <citation type="submission" date="2020-06" db="EMBL/GenBank/DDBJ databases">
        <authorList>
            <consortium name="Plant Systems Biology data submission"/>
        </authorList>
    </citation>
    <scope>NUCLEOTIDE SEQUENCE</scope>
    <source>
        <strain evidence="3">D6</strain>
    </source>
</reference>
<comment type="caution">
    <text evidence="3">The sequence shown here is derived from an EMBL/GenBank/DDBJ whole genome shotgun (WGS) entry which is preliminary data.</text>
</comment>
<feature type="chain" id="PRO_5040452766" evidence="2">
    <location>
        <begin position="21"/>
        <end position="426"/>
    </location>
</feature>
<feature type="compositionally biased region" description="Low complexity" evidence="1">
    <location>
        <begin position="74"/>
        <end position="83"/>
    </location>
</feature>
<protein>
    <submittedName>
        <fullName evidence="3">RNA-binding protein containing a PIN domain</fullName>
    </submittedName>
</protein>
<feature type="region of interest" description="Disordered" evidence="1">
    <location>
        <begin position="59"/>
        <end position="96"/>
    </location>
</feature>
<organism evidence="3 4">
    <name type="scientific">Seminavis robusta</name>
    <dbReference type="NCBI Taxonomy" id="568900"/>
    <lineage>
        <taxon>Eukaryota</taxon>
        <taxon>Sar</taxon>
        <taxon>Stramenopiles</taxon>
        <taxon>Ochrophyta</taxon>
        <taxon>Bacillariophyta</taxon>
        <taxon>Bacillariophyceae</taxon>
        <taxon>Bacillariophycidae</taxon>
        <taxon>Naviculales</taxon>
        <taxon>Naviculaceae</taxon>
        <taxon>Seminavis</taxon>
    </lineage>
</organism>
<keyword evidence="4" id="KW-1185">Reference proteome</keyword>
<dbReference type="EMBL" id="CAICTM010001404">
    <property type="protein sequence ID" value="CAB9523343.1"/>
    <property type="molecule type" value="Genomic_DNA"/>
</dbReference>
<name>A0A9N8HQ63_9STRA</name>
<sequence length="426" mass="47844">MKSLLIGTLWVLATATSCVALLGVSTLMPTGRIACPRHHCTGRLGRGYADHRDSVILFMGKGDGKKRKKKKAATTSGSTSPPSVDSNNNTPQPLRVSTDINIPVKHQIRMAQINKQYAKQRANPSFRKKKVVRTSYRRTWDEEEIEQKKEERKKRGQDINWDVVLNQTKAAPLVIVDGYNIIYKWPRLKKHMTKGDPQRARELLVDDLENLSSIKGWRIEVVFDGTRKSNIGPLGHGATGSKTKVTQMDLATNKEVSKHGVRVVFTGRGIEADSYIESRCAKAKEVTDGHISGSFIVATDDAMIRLAGQNAGAMCMGAGRFVDELKALRKAINYRVEAAVAKVNGQTMRPESLQGTYFHNFGRGSVLVEDKRQQKLERKLRKQQEQQQQQEEVDTVETEVELDENGIERKFQTNFAQVPNQTKTWT</sequence>
<proteinExistence type="predicted"/>
<feature type="signal peptide" evidence="2">
    <location>
        <begin position="1"/>
        <end position="20"/>
    </location>
</feature>
<dbReference type="AlphaFoldDB" id="A0A9N8HQ63"/>
<dbReference type="OrthoDB" id="513221at2759"/>
<evidence type="ECO:0000313" key="3">
    <source>
        <dbReference type="EMBL" id="CAB9523343.1"/>
    </source>
</evidence>
<dbReference type="InterPro" id="IPR010298">
    <property type="entry name" value="YacP-like"/>
</dbReference>
<dbReference type="PANTHER" id="PTHR34547">
    <property type="entry name" value="YACP-LIKE NYN DOMAIN PROTEIN"/>
    <property type="match status" value="1"/>
</dbReference>
<gene>
    <name evidence="3" type="ORF">SEMRO_1406_G269900.1</name>
</gene>
<evidence type="ECO:0000256" key="1">
    <source>
        <dbReference type="SAM" id="MobiDB-lite"/>
    </source>
</evidence>
<dbReference type="PROSITE" id="PS51257">
    <property type="entry name" value="PROKAR_LIPOPROTEIN"/>
    <property type="match status" value="1"/>
</dbReference>
<dbReference type="PANTHER" id="PTHR34547:SF1">
    <property type="entry name" value="YACP-LIKE NYN DOMAIN PROTEIN"/>
    <property type="match status" value="1"/>
</dbReference>